<dbReference type="OrthoDB" id="9794834at2"/>
<organism evidence="3 4">
    <name type="scientific">Moraxella catarrhalis</name>
    <name type="common">Branhamella catarrhalis</name>
    <dbReference type="NCBI Taxonomy" id="480"/>
    <lineage>
        <taxon>Bacteria</taxon>
        <taxon>Pseudomonadati</taxon>
        <taxon>Pseudomonadota</taxon>
        <taxon>Gammaproteobacteria</taxon>
        <taxon>Moraxellales</taxon>
        <taxon>Moraxellaceae</taxon>
        <taxon>Moraxella</taxon>
    </lineage>
</organism>
<dbReference type="Proteomes" id="UP000078228">
    <property type="component" value="Unassembled WGS sequence"/>
</dbReference>
<dbReference type="Pfam" id="PF06114">
    <property type="entry name" value="Peptidase_M78"/>
    <property type="match status" value="1"/>
</dbReference>
<dbReference type="Gene3D" id="1.10.260.40">
    <property type="entry name" value="lambda repressor-like DNA-binding domains"/>
    <property type="match status" value="1"/>
</dbReference>
<dbReference type="InterPro" id="IPR001387">
    <property type="entry name" value="Cro/C1-type_HTH"/>
</dbReference>
<gene>
    <name evidence="3" type="ORF">AO384_0843</name>
</gene>
<evidence type="ECO:0000313" key="4">
    <source>
        <dbReference type="Proteomes" id="UP000078228"/>
    </source>
</evidence>
<dbReference type="EMBL" id="LXHC01000016">
    <property type="protein sequence ID" value="OAU96682.1"/>
    <property type="molecule type" value="Genomic_DNA"/>
</dbReference>
<dbReference type="PROSITE" id="PS50943">
    <property type="entry name" value="HTH_CROC1"/>
    <property type="match status" value="1"/>
</dbReference>
<protein>
    <submittedName>
        <fullName evidence="3">Transcriptional regulator, XRE family</fullName>
    </submittedName>
</protein>
<dbReference type="PANTHER" id="PTHR43236">
    <property type="entry name" value="ANTITOXIN HIGA1"/>
    <property type="match status" value="1"/>
</dbReference>
<sequence>MIGIRLKMAREAKKLSMQGLADLVGLSANMIKKYEHNTSMPSSDVLLRLMDVLGVEMDFLFHPVQVELGEVEYRTKSSTPKKLLKQITVDVTKQAERWLTLKELWLDFPVKPYCLEANLPTVHLLDDIEQFADALREYWQLGTNPIPKMIDLLEDLGIIVIVSDVNTDNKFDGLQAMINNTPIIVVSSSWPGDRQRFTLAHELGHLVLPAYLSHDLPDDWDIEKACNRFAGAFLLPKSRMIHEFGEKRQKIYAKELVYLKREYGLSMRAIAYRAKDLGIITATYHKGINIIFNQNGWHKQEPEVYASENTHTFKQLVYRAVAEQIISESKGAELLGMPIYQFIQEQTLSNGTNDATDAD</sequence>
<keyword evidence="4" id="KW-1185">Reference proteome</keyword>
<name>A0A198UN64_MORCA</name>
<reference evidence="3 4" key="1">
    <citation type="journal article" date="2016" name="Genome Biol. Evol.">
        <title>Comparative Genomic Analyses of the Moraxella catarrhalis Serosensitive and Seroresistant Lineages Demonstrate Their Independent Evolution.</title>
        <authorList>
            <person name="Earl J.P."/>
            <person name="de Vries S.P."/>
            <person name="Ahmed A."/>
            <person name="Powell E."/>
            <person name="Schultz M.P."/>
            <person name="Hermans P.W."/>
            <person name="Hill D.J."/>
            <person name="Zhou Z."/>
            <person name="Constantinidou C.I."/>
            <person name="Hu F.Z."/>
            <person name="Bootsma H.J."/>
            <person name="Ehrlich G.D."/>
        </authorList>
    </citation>
    <scope>NUCLEOTIDE SEQUENCE [LARGE SCALE GENOMIC DNA]</scope>
    <source>
        <strain evidence="3 4">Z7542</strain>
    </source>
</reference>
<dbReference type="AlphaFoldDB" id="A0A198UN64"/>
<dbReference type="SMART" id="SM00530">
    <property type="entry name" value="HTH_XRE"/>
    <property type="match status" value="1"/>
</dbReference>
<evidence type="ECO:0000259" key="2">
    <source>
        <dbReference type="PROSITE" id="PS50943"/>
    </source>
</evidence>
<proteinExistence type="inferred from homology"/>
<dbReference type="PANTHER" id="PTHR43236:SF1">
    <property type="entry name" value="BLL7220 PROTEIN"/>
    <property type="match status" value="1"/>
</dbReference>
<dbReference type="Pfam" id="PF01381">
    <property type="entry name" value="HTH_3"/>
    <property type="match status" value="1"/>
</dbReference>
<dbReference type="SUPFAM" id="SSF47413">
    <property type="entry name" value="lambda repressor-like DNA-binding domains"/>
    <property type="match status" value="1"/>
</dbReference>
<dbReference type="InterPro" id="IPR010982">
    <property type="entry name" value="Lambda_DNA-bd_dom_sf"/>
</dbReference>
<comment type="caution">
    <text evidence="3">The sequence shown here is derived from an EMBL/GenBank/DDBJ whole genome shotgun (WGS) entry which is preliminary data.</text>
</comment>
<accession>A0A198UN64</accession>
<dbReference type="RefSeq" id="WP_064610213.1">
    <property type="nucleotide sequence ID" value="NZ_LXHB01000029.1"/>
</dbReference>
<comment type="similarity">
    <text evidence="1">Belongs to the short-chain fatty acyl-CoA assimilation regulator (ScfR) family.</text>
</comment>
<dbReference type="CDD" id="cd00093">
    <property type="entry name" value="HTH_XRE"/>
    <property type="match status" value="1"/>
</dbReference>
<evidence type="ECO:0000313" key="3">
    <source>
        <dbReference type="EMBL" id="OAU96682.1"/>
    </source>
</evidence>
<evidence type="ECO:0000256" key="1">
    <source>
        <dbReference type="ARBA" id="ARBA00007227"/>
    </source>
</evidence>
<dbReference type="InterPro" id="IPR010359">
    <property type="entry name" value="IrrE_HExxH"/>
</dbReference>
<dbReference type="InterPro" id="IPR052345">
    <property type="entry name" value="Rad_response_metalloprotease"/>
</dbReference>
<dbReference type="PATRIC" id="fig|480.237.peg.33"/>
<feature type="domain" description="HTH cro/C1-type" evidence="2">
    <location>
        <begin position="6"/>
        <end position="60"/>
    </location>
</feature>
<dbReference type="Gene3D" id="1.10.10.2910">
    <property type="match status" value="1"/>
</dbReference>
<dbReference type="GO" id="GO:0003677">
    <property type="term" value="F:DNA binding"/>
    <property type="evidence" value="ECO:0007669"/>
    <property type="project" value="InterPro"/>
</dbReference>